<sequence>MGGHGHDNHHHHANPNAIQETDESLPLRIREIDLIKYNPNLFYVSITDFPKAFDILGGTSTLACEALGGLFGYWYYSQKLRHTPATFYARIMLSFSRIFLGASVGCWVGYMKFGDRQRLHNAWVSERLRRRYPDSLALNQHDLWQVKGVRPSHQFYKWT</sequence>
<keyword evidence="1" id="KW-1133">Transmembrane helix</keyword>
<dbReference type="InParanoid" id="A0A078B8C8"/>
<evidence type="ECO:0000313" key="3">
    <source>
        <dbReference type="Proteomes" id="UP000039865"/>
    </source>
</evidence>
<dbReference type="Proteomes" id="UP000039865">
    <property type="component" value="Unassembled WGS sequence"/>
</dbReference>
<feature type="transmembrane region" description="Helical" evidence="1">
    <location>
        <begin position="55"/>
        <end position="75"/>
    </location>
</feature>
<keyword evidence="1" id="KW-0472">Membrane</keyword>
<evidence type="ECO:0000256" key="1">
    <source>
        <dbReference type="SAM" id="Phobius"/>
    </source>
</evidence>
<evidence type="ECO:0000313" key="2">
    <source>
        <dbReference type="EMBL" id="CDW90659.1"/>
    </source>
</evidence>
<dbReference type="OrthoDB" id="309157at2759"/>
<dbReference type="EMBL" id="CCKQ01018678">
    <property type="protein sequence ID" value="CDW90659.1"/>
    <property type="molecule type" value="Genomic_DNA"/>
</dbReference>
<reference evidence="2 3" key="1">
    <citation type="submission" date="2014-06" db="EMBL/GenBank/DDBJ databases">
        <authorList>
            <person name="Swart Estienne"/>
        </authorList>
    </citation>
    <scope>NUCLEOTIDE SEQUENCE [LARGE SCALE GENOMIC DNA]</scope>
    <source>
        <strain evidence="2 3">130c</strain>
    </source>
</reference>
<name>A0A078B8C8_STYLE</name>
<accession>A0A078B8C8</accession>
<protein>
    <submittedName>
        <fullName evidence="2">Uncharacterized protein</fullName>
    </submittedName>
</protein>
<proteinExistence type="predicted"/>
<organism evidence="2 3">
    <name type="scientific">Stylonychia lemnae</name>
    <name type="common">Ciliate</name>
    <dbReference type="NCBI Taxonomy" id="5949"/>
    <lineage>
        <taxon>Eukaryota</taxon>
        <taxon>Sar</taxon>
        <taxon>Alveolata</taxon>
        <taxon>Ciliophora</taxon>
        <taxon>Intramacronucleata</taxon>
        <taxon>Spirotrichea</taxon>
        <taxon>Stichotrichia</taxon>
        <taxon>Sporadotrichida</taxon>
        <taxon>Oxytrichidae</taxon>
        <taxon>Stylonychinae</taxon>
        <taxon>Stylonychia</taxon>
    </lineage>
</organism>
<dbReference type="AlphaFoldDB" id="A0A078B8C8"/>
<keyword evidence="3" id="KW-1185">Reference proteome</keyword>
<feature type="transmembrane region" description="Helical" evidence="1">
    <location>
        <begin position="87"/>
        <end position="110"/>
    </location>
</feature>
<keyword evidence="1" id="KW-0812">Transmembrane</keyword>
<gene>
    <name evidence="2" type="primary">Contig8937.g9552</name>
    <name evidence="2" type="ORF">STYLEM_19804</name>
</gene>